<feature type="binding site" evidence="1">
    <location>
        <begin position="120"/>
        <end position="121"/>
    </location>
    <ligand>
        <name>S-adenosyl-L-methionine</name>
        <dbReference type="ChEBI" id="CHEBI:59789"/>
    </ligand>
</feature>
<dbReference type="GO" id="GO:0032259">
    <property type="term" value="P:methylation"/>
    <property type="evidence" value="ECO:0007669"/>
    <property type="project" value="UniProtKB-KW"/>
</dbReference>
<evidence type="ECO:0000313" key="3">
    <source>
        <dbReference type="Proteomes" id="UP000292554"/>
    </source>
</evidence>
<reference evidence="2 3" key="1">
    <citation type="submission" date="2019-02" db="EMBL/GenBank/DDBJ databases">
        <title>Corallincola luteus sp. nov., a marine bacterium isolated from surface sediment of Bohai Sea in China.</title>
        <authorList>
            <person name="Ren Q."/>
        </authorList>
    </citation>
    <scope>NUCLEOTIDE SEQUENCE [LARGE SCALE GENOMIC DNA]</scope>
    <source>
        <strain evidence="2 3">DASS28</strain>
    </source>
</reference>
<evidence type="ECO:0000313" key="2">
    <source>
        <dbReference type="EMBL" id="TCI03916.1"/>
    </source>
</evidence>
<dbReference type="InterPro" id="IPR007536">
    <property type="entry name" value="16SrRNA_methylTrfase_J"/>
</dbReference>
<dbReference type="GO" id="GO:0008168">
    <property type="term" value="F:methyltransferase activity"/>
    <property type="evidence" value="ECO:0007669"/>
    <property type="project" value="UniProtKB-KW"/>
</dbReference>
<feature type="binding site" evidence="1">
    <location>
        <begin position="104"/>
        <end position="105"/>
    </location>
    <ligand>
        <name>S-adenosyl-L-methionine</name>
        <dbReference type="ChEBI" id="CHEBI:59789"/>
    </ligand>
</feature>
<comment type="caution">
    <text evidence="1">Lacks conserved residue(s) required for the propagation of feature annotation.</text>
</comment>
<keyword evidence="1" id="KW-0963">Cytoplasm</keyword>
<dbReference type="EC" id="2.1.1.242" evidence="1"/>
<evidence type="ECO:0000256" key="1">
    <source>
        <dbReference type="HAMAP-Rule" id="MF_01523"/>
    </source>
</evidence>
<accession>A0ABY2ALT6</accession>
<dbReference type="Gene3D" id="3.40.1630.10">
    <property type="entry name" value="YhiQ-like domain"/>
    <property type="match status" value="1"/>
</dbReference>
<dbReference type="EMBL" id="SJXE01000002">
    <property type="protein sequence ID" value="TCI03916.1"/>
    <property type="molecule type" value="Genomic_DNA"/>
</dbReference>
<dbReference type="PANTHER" id="PTHR36112">
    <property type="entry name" value="RIBOSOMAL RNA SMALL SUBUNIT METHYLTRANSFERASE J"/>
    <property type="match status" value="1"/>
</dbReference>
<organism evidence="2 3">
    <name type="scientific">Corallincola luteus</name>
    <dbReference type="NCBI Taxonomy" id="1775177"/>
    <lineage>
        <taxon>Bacteria</taxon>
        <taxon>Pseudomonadati</taxon>
        <taxon>Pseudomonadota</taxon>
        <taxon>Gammaproteobacteria</taxon>
        <taxon>Alteromonadales</taxon>
        <taxon>Psychromonadaceae</taxon>
        <taxon>Corallincola</taxon>
    </lineage>
</organism>
<dbReference type="Proteomes" id="UP000292554">
    <property type="component" value="Unassembled WGS sequence"/>
</dbReference>
<keyword evidence="1" id="KW-0949">S-adenosyl-L-methionine</keyword>
<dbReference type="CDD" id="cd02440">
    <property type="entry name" value="AdoMet_MTases"/>
    <property type="match status" value="1"/>
</dbReference>
<dbReference type="PANTHER" id="PTHR36112:SF1">
    <property type="entry name" value="RIBOSOMAL RNA SMALL SUBUNIT METHYLTRANSFERASE J"/>
    <property type="match status" value="1"/>
</dbReference>
<proteinExistence type="inferred from homology"/>
<sequence>MPLPIHSDTPERRDHLQQLVSQWGFVPMRKQLDSGLLLYLDAERLSLKDLGDKKLGAVSVDFTDGAARHRRLHGGGRGEAVAKAVGARGQATPSVLDATAGLGRDAFVLASIGCQVTMLERSPVAAALLQDGLMRAQLDAEIGPWIGQRMRLLPGSAVDRMSDWQGDAPEVIYLDPMYPHRKKSAQVKKEMRLFQAMLGPDEDADLLLAPALALATKRVVVKRPDYAPPLCERKSDAQITTKTHRFDIYFCS</sequence>
<keyword evidence="1" id="KW-0698">rRNA processing</keyword>
<comment type="similarity">
    <text evidence="1">Belongs to the methyltransferase superfamily. RsmJ family.</text>
</comment>
<dbReference type="Gene3D" id="3.40.50.150">
    <property type="entry name" value="Vaccinia Virus protein VP39"/>
    <property type="match status" value="1"/>
</dbReference>
<name>A0ABY2ALT6_9GAMM</name>
<keyword evidence="1 2" id="KW-0489">Methyltransferase</keyword>
<comment type="function">
    <text evidence="1">Specifically methylates the guanosine in position 1516 of 16S rRNA.</text>
</comment>
<keyword evidence="3" id="KW-1185">Reference proteome</keyword>
<dbReference type="HAMAP" id="MF_01523">
    <property type="entry name" value="16SrRNA_methyltr_J"/>
    <property type="match status" value="1"/>
</dbReference>
<dbReference type="SUPFAM" id="SSF53335">
    <property type="entry name" value="S-adenosyl-L-methionine-dependent methyltransferases"/>
    <property type="match status" value="1"/>
</dbReference>
<dbReference type="RefSeq" id="WP_131414765.1">
    <property type="nucleotide sequence ID" value="NZ_SJXE01000002.1"/>
</dbReference>
<dbReference type="InterPro" id="IPR029063">
    <property type="entry name" value="SAM-dependent_MTases_sf"/>
</dbReference>
<gene>
    <name evidence="1" type="primary">rsmJ</name>
    <name evidence="2" type="ORF">EZV61_06895</name>
</gene>
<feature type="binding site" evidence="1">
    <location>
        <position position="175"/>
    </location>
    <ligand>
        <name>S-adenosyl-L-methionine</name>
        <dbReference type="ChEBI" id="CHEBI:59789"/>
    </ligand>
</feature>
<protein>
    <recommendedName>
        <fullName evidence="1">Ribosomal RNA small subunit methyltransferase J</fullName>
        <ecNumber evidence="1">2.1.1.242</ecNumber>
    </recommendedName>
    <alternativeName>
        <fullName evidence="1">16S rRNA m2G1516 methyltransferase</fullName>
    </alternativeName>
    <alternativeName>
        <fullName evidence="1">rRNA (guanine-N(2)-)-methyltransferase</fullName>
    </alternativeName>
</protein>
<keyword evidence="1" id="KW-0808">Transferase</keyword>
<comment type="subcellular location">
    <subcellularLocation>
        <location evidence="1">Cytoplasm</location>
    </subcellularLocation>
</comment>
<dbReference type="Pfam" id="PF04445">
    <property type="entry name" value="SAM_MT"/>
    <property type="match status" value="1"/>
</dbReference>
<comment type="caution">
    <text evidence="2">The sequence shown here is derived from an EMBL/GenBank/DDBJ whole genome shotgun (WGS) entry which is preliminary data.</text>
</comment>
<comment type="catalytic activity">
    <reaction evidence="1">
        <text>guanosine(1516) in 16S rRNA + S-adenosyl-L-methionine = N(2)-methylguanosine(1516) in 16S rRNA + S-adenosyl-L-homocysteine + H(+)</text>
        <dbReference type="Rhea" id="RHEA:43220"/>
        <dbReference type="Rhea" id="RHEA-COMP:10412"/>
        <dbReference type="Rhea" id="RHEA-COMP:10413"/>
        <dbReference type="ChEBI" id="CHEBI:15378"/>
        <dbReference type="ChEBI" id="CHEBI:57856"/>
        <dbReference type="ChEBI" id="CHEBI:59789"/>
        <dbReference type="ChEBI" id="CHEBI:74269"/>
        <dbReference type="ChEBI" id="CHEBI:74481"/>
        <dbReference type="EC" id="2.1.1.242"/>
    </reaction>
</comment>